<feature type="signal peptide" evidence="4">
    <location>
        <begin position="1"/>
        <end position="30"/>
    </location>
</feature>
<keyword evidence="1 3" id="KW-0378">Hydrolase</keyword>
<evidence type="ECO:0000256" key="1">
    <source>
        <dbReference type="ARBA" id="ARBA00022801"/>
    </source>
</evidence>
<sequence>MNSGSRKHLASVLASLVALAVLAVAPSASAQPLTGVYHGEVFSQPRAIDAYSEWLGYEVTLAQGHQDKDTWENIENPTWQLGAWSRWVKAKPGRRLNYSVSIFPEGQGSLAQCAQGQYDFRFRNLATHMVNAGLQRSIIRVGWEFSGFWMPWYAGNGQEANYAECFRRIVTAMRTSQPSAGFEFDWNPNYDISPAMMTATYPGNAYVDYIGFDLYDQGWQGRYPIPSTCTGQCRLDRWKLNWDVQFAPALTKFRDFAQARGKRLSVPEWGVNDPATTGGGDNTWFVQQMLAFIFNPANNVGYHSYFDWQAGDGHHQLSDVDANGGHTFQTEFPNAAALYKAHFAGTPPPPPGTVTTTRATVSPTTVTRGQSFQVAGSVTASSAMTVNVKYEIRSVTGSTLIVDRIYGNQAFTAGQTRSFNTPFTIGTDKPAGTYRVDTLVYSADWSKTLLYRNDTTFTVN</sequence>
<evidence type="ECO:0000313" key="6">
    <source>
        <dbReference type="EMBL" id="NMO13780.1"/>
    </source>
</evidence>
<feature type="domain" description="GH26" evidence="5">
    <location>
        <begin position="7"/>
        <end position="341"/>
    </location>
</feature>
<keyword evidence="2 3" id="KW-0326">Glycosidase</keyword>
<dbReference type="RefSeq" id="WP_169343065.1">
    <property type="nucleotide sequence ID" value="NZ_JABBJJ010000008.1"/>
</dbReference>
<dbReference type="InterPro" id="IPR017853">
    <property type="entry name" value="GH"/>
</dbReference>
<dbReference type="GO" id="GO:0004553">
    <property type="term" value="F:hydrolase activity, hydrolyzing O-glycosyl compounds"/>
    <property type="evidence" value="ECO:0007669"/>
    <property type="project" value="InterPro"/>
</dbReference>
<dbReference type="InterPro" id="IPR022790">
    <property type="entry name" value="GH26_dom"/>
</dbReference>
<dbReference type="AlphaFoldDB" id="A0A848L489"/>
<evidence type="ECO:0000313" key="7">
    <source>
        <dbReference type="Proteomes" id="UP000518300"/>
    </source>
</evidence>
<proteinExistence type="inferred from homology"/>
<evidence type="ECO:0000256" key="4">
    <source>
        <dbReference type="SAM" id="SignalP"/>
    </source>
</evidence>
<accession>A0A848L489</accession>
<dbReference type="Gene3D" id="3.20.20.80">
    <property type="entry name" value="Glycosidases"/>
    <property type="match status" value="1"/>
</dbReference>
<dbReference type="SUPFAM" id="SSF51445">
    <property type="entry name" value="(Trans)glycosidases"/>
    <property type="match status" value="1"/>
</dbReference>
<dbReference type="PROSITE" id="PS51764">
    <property type="entry name" value="GH26"/>
    <property type="match status" value="1"/>
</dbReference>
<comment type="caution">
    <text evidence="6">The sequence shown here is derived from an EMBL/GenBank/DDBJ whole genome shotgun (WGS) entry which is preliminary data.</text>
</comment>
<feature type="active site" description="Proton donor" evidence="3">
    <location>
        <position position="144"/>
    </location>
</feature>
<dbReference type="Pfam" id="PF02156">
    <property type="entry name" value="Glyco_hydro_26"/>
    <property type="match status" value="1"/>
</dbReference>
<evidence type="ECO:0000256" key="2">
    <source>
        <dbReference type="ARBA" id="ARBA00023295"/>
    </source>
</evidence>
<protein>
    <submittedName>
        <fullName evidence="6">Beta-mannanase</fullName>
    </submittedName>
</protein>
<gene>
    <name evidence="6" type="ORF">HG543_02740</name>
</gene>
<organism evidence="6 7">
    <name type="scientific">Pyxidicoccus fallax</name>
    <dbReference type="NCBI Taxonomy" id="394095"/>
    <lineage>
        <taxon>Bacteria</taxon>
        <taxon>Pseudomonadati</taxon>
        <taxon>Myxococcota</taxon>
        <taxon>Myxococcia</taxon>
        <taxon>Myxococcales</taxon>
        <taxon>Cystobacterineae</taxon>
        <taxon>Myxococcaceae</taxon>
        <taxon>Pyxidicoccus</taxon>
    </lineage>
</organism>
<evidence type="ECO:0000259" key="5">
    <source>
        <dbReference type="PROSITE" id="PS51764"/>
    </source>
</evidence>
<feature type="chain" id="PRO_5032697657" evidence="4">
    <location>
        <begin position="31"/>
        <end position="460"/>
    </location>
</feature>
<keyword evidence="7" id="KW-1185">Reference proteome</keyword>
<dbReference type="EMBL" id="JABBJJ010000008">
    <property type="protein sequence ID" value="NMO13780.1"/>
    <property type="molecule type" value="Genomic_DNA"/>
</dbReference>
<evidence type="ECO:0000256" key="3">
    <source>
        <dbReference type="PROSITE-ProRule" id="PRU01100"/>
    </source>
</evidence>
<feature type="active site" description="Nucleophile" evidence="3">
    <location>
        <position position="268"/>
    </location>
</feature>
<comment type="similarity">
    <text evidence="3">Belongs to the glycosyl hydrolase 26 family.</text>
</comment>
<name>A0A848L489_9BACT</name>
<dbReference type="Proteomes" id="UP000518300">
    <property type="component" value="Unassembled WGS sequence"/>
</dbReference>
<keyword evidence="4" id="KW-0732">Signal</keyword>
<reference evidence="6 7" key="1">
    <citation type="submission" date="2020-04" db="EMBL/GenBank/DDBJ databases">
        <title>Draft genome of Pyxidicoccus fallax type strain.</title>
        <authorList>
            <person name="Whitworth D.E."/>
        </authorList>
    </citation>
    <scope>NUCLEOTIDE SEQUENCE [LARGE SCALE GENOMIC DNA]</scope>
    <source>
        <strain evidence="6 7">DSM 14698</strain>
    </source>
</reference>